<dbReference type="InParanoid" id="I1CRM7"/>
<dbReference type="VEuPathDB" id="FungiDB:RO3G_15818"/>
<reference evidence="1 2" key="1">
    <citation type="journal article" date="2009" name="PLoS Genet.">
        <title>Genomic analysis of the basal lineage fungus Rhizopus oryzae reveals a whole-genome duplication.</title>
        <authorList>
            <person name="Ma L.-J."/>
            <person name="Ibrahim A.S."/>
            <person name="Skory C."/>
            <person name="Grabherr M.G."/>
            <person name="Burger G."/>
            <person name="Butler M."/>
            <person name="Elias M."/>
            <person name="Idnurm A."/>
            <person name="Lang B.F."/>
            <person name="Sone T."/>
            <person name="Abe A."/>
            <person name="Calvo S.E."/>
            <person name="Corrochano L.M."/>
            <person name="Engels R."/>
            <person name="Fu J."/>
            <person name="Hansberg W."/>
            <person name="Kim J.-M."/>
            <person name="Kodira C.D."/>
            <person name="Koehrsen M.J."/>
            <person name="Liu B."/>
            <person name="Miranda-Saavedra D."/>
            <person name="O'Leary S."/>
            <person name="Ortiz-Castellanos L."/>
            <person name="Poulter R."/>
            <person name="Rodriguez-Romero J."/>
            <person name="Ruiz-Herrera J."/>
            <person name="Shen Y.-Q."/>
            <person name="Zeng Q."/>
            <person name="Galagan J."/>
            <person name="Birren B.W."/>
            <person name="Cuomo C.A."/>
            <person name="Wickes B.L."/>
        </authorList>
    </citation>
    <scope>NUCLEOTIDE SEQUENCE [LARGE SCALE GENOMIC DNA]</scope>
    <source>
        <strain evidence="2">RA 99-880 / ATCC MYA-4621 / FGSC 9543 / NRRL 43880</strain>
    </source>
</reference>
<protein>
    <submittedName>
        <fullName evidence="1">Uncharacterized protein</fullName>
    </submittedName>
</protein>
<sequence length="128" mass="14564">MSSLGFKGHHPKGPNKVLCWCLKINEDPPRDFLSCISICSRYMTEAAENKNYIDAHTAQLLAQILPLLITGSPGRSIEDSYIHHFVAPILQLEFSFDPCFKSHWTNDSDVKIMNQDPTNQASWCIVWQ</sequence>
<proteinExistence type="predicted"/>
<dbReference type="Proteomes" id="UP000009138">
    <property type="component" value="Unassembled WGS sequence"/>
</dbReference>
<evidence type="ECO:0000313" key="1">
    <source>
        <dbReference type="EMBL" id="EIE91107.1"/>
    </source>
</evidence>
<dbReference type="OrthoDB" id="2263377at2759"/>
<keyword evidence="2" id="KW-1185">Reference proteome</keyword>
<name>I1CRM7_RHIO9</name>
<dbReference type="AlphaFoldDB" id="I1CRM7"/>
<organism evidence="1 2">
    <name type="scientific">Rhizopus delemar (strain RA 99-880 / ATCC MYA-4621 / FGSC 9543 / NRRL 43880)</name>
    <name type="common">Mucormycosis agent</name>
    <name type="synonym">Rhizopus arrhizus var. delemar</name>
    <dbReference type="NCBI Taxonomy" id="246409"/>
    <lineage>
        <taxon>Eukaryota</taxon>
        <taxon>Fungi</taxon>
        <taxon>Fungi incertae sedis</taxon>
        <taxon>Mucoromycota</taxon>
        <taxon>Mucoromycotina</taxon>
        <taxon>Mucoromycetes</taxon>
        <taxon>Mucorales</taxon>
        <taxon>Mucorineae</taxon>
        <taxon>Rhizopodaceae</taxon>
        <taxon>Rhizopus</taxon>
    </lineage>
</organism>
<dbReference type="EMBL" id="CH476748">
    <property type="protein sequence ID" value="EIE91107.1"/>
    <property type="molecule type" value="Genomic_DNA"/>
</dbReference>
<evidence type="ECO:0000313" key="2">
    <source>
        <dbReference type="Proteomes" id="UP000009138"/>
    </source>
</evidence>
<dbReference type="GeneID" id="93622783"/>
<gene>
    <name evidence="1" type="ORF">RO3G_15818</name>
</gene>
<dbReference type="RefSeq" id="XP_067526503.1">
    <property type="nucleotide sequence ID" value="XM_067670402.1"/>
</dbReference>
<accession>I1CRM7</accession>